<protein>
    <recommendedName>
        <fullName evidence="4">Lipoprotein</fullName>
    </recommendedName>
</protein>
<feature type="signal peptide" evidence="1">
    <location>
        <begin position="1"/>
        <end position="18"/>
    </location>
</feature>
<accession>A0ABX7GTE0</accession>
<name>A0ABX7GTE0_9GAMM</name>
<dbReference type="Proteomes" id="UP000663181">
    <property type="component" value="Chromosome"/>
</dbReference>
<keyword evidence="1" id="KW-0732">Signal</keyword>
<evidence type="ECO:0008006" key="4">
    <source>
        <dbReference type="Google" id="ProtNLM"/>
    </source>
</evidence>
<dbReference type="RefSeq" id="WP_188800576.1">
    <property type="nucleotide sequence ID" value="NZ_BMIZ01000002.1"/>
</dbReference>
<keyword evidence="3" id="KW-1185">Reference proteome</keyword>
<evidence type="ECO:0000313" key="2">
    <source>
        <dbReference type="EMBL" id="QRN53323.1"/>
    </source>
</evidence>
<evidence type="ECO:0000313" key="3">
    <source>
        <dbReference type="Proteomes" id="UP000663181"/>
    </source>
</evidence>
<proteinExistence type="predicted"/>
<dbReference type="EMBL" id="CP064030">
    <property type="protein sequence ID" value="QRN53323.1"/>
    <property type="molecule type" value="Genomic_DNA"/>
</dbReference>
<evidence type="ECO:0000256" key="1">
    <source>
        <dbReference type="SAM" id="SignalP"/>
    </source>
</evidence>
<organism evidence="2 3">
    <name type="scientific">Dyella caseinilytica</name>
    <dbReference type="NCBI Taxonomy" id="1849581"/>
    <lineage>
        <taxon>Bacteria</taxon>
        <taxon>Pseudomonadati</taxon>
        <taxon>Pseudomonadota</taxon>
        <taxon>Gammaproteobacteria</taxon>
        <taxon>Lysobacterales</taxon>
        <taxon>Rhodanobacteraceae</taxon>
        <taxon>Dyella</taxon>
    </lineage>
</organism>
<reference evidence="2 3" key="1">
    <citation type="submission" date="2020-10" db="EMBL/GenBank/DDBJ databases">
        <title>Phylogeny of dyella-like bacteria.</title>
        <authorList>
            <person name="Fu J."/>
        </authorList>
    </citation>
    <scope>NUCLEOTIDE SEQUENCE [LARGE SCALE GENOMIC DNA]</scope>
    <source>
        <strain evidence="2 3">DHOB09</strain>
    </source>
</reference>
<dbReference type="PROSITE" id="PS51257">
    <property type="entry name" value="PROKAR_LIPOPROTEIN"/>
    <property type="match status" value="1"/>
</dbReference>
<gene>
    <name evidence="2" type="ORF">ISN74_18140</name>
</gene>
<feature type="chain" id="PRO_5047427405" description="Lipoprotein" evidence="1">
    <location>
        <begin position="19"/>
        <end position="147"/>
    </location>
</feature>
<sequence>MRRAVRFLVLLGVCFLAACQTPESVKTASEVASKPQVMYRVSYAGQQIYAGHWYNLNVDCSINNIPEGTILKPPAHGVAQFKVIEDYSNYSSTNLRSPCNKQKSKSLALFYTPEKGYTGDDSVLVKVVSPPTMFGQWNYQIRVEPAR</sequence>